<sequence length="252" mass="26513">MTLSALARLVVPVSCPGCGLEDVRWCDRCLAPLRAELSPRHDVARMDRLDGRPVPVLAVADYAGPVRDVVVAWKDRARADLSDPLTRSLRRAVALAAGELAPPDRPLVVVPVPSSRASTRARGWSPVGDLADAVAVGLRRAGVPTATSDLLHVAGRSTDQVGLGLRARATNRATSTRVRAHAARRLPTGQECLLVDDVVTTGATLATCVDALREHGLRPHAAIALVATPAPGFHAIPSSPRSVEVSRHDPAG</sequence>
<dbReference type="RefSeq" id="WP_083371942.1">
    <property type="nucleotide sequence ID" value="NZ_LT629776.1"/>
</dbReference>
<comment type="similarity">
    <text evidence="1">Belongs to the ComF/GntX family.</text>
</comment>
<evidence type="ECO:0000259" key="2">
    <source>
        <dbReference type="Pfam" id="PF00156"/>
    </source>
</evidence>
<gene>
    <name evidence="3" type="ORF">SAMN04489860_1211</name>
</gene>
<dbReference type="SUPFAM" id="SSF53271">
    <property type="entry name" value="PRTase-like"/>
    <property type="match status" value="1"/>
</dbReference>
<dbReference type="InterPro" id="IPR029057">
    <property type="entry name" value="PRTase-like"/>
</dbReference>
<dbReference type="eggNOG" id="COG1040">
    <property type="taxonomic scope" value="Bacteria"/>
</dbReference>
<feature type="domain" description="Phosphoribosyltransferase" evidence="2">
    <location>
        <begin position="174"/>
        <end position="225"/>
    </location>
</feature>
<name>A0A1H1QYJ7_9CELL</name>
<dbReference type="InterPro" id="IPR051910">
    <property type="entry name" value="ComF/GntX_DNA_util-trans"/>
</dbReference>
<dbReference type="PANTHER" id="PTHR47505">
    <property type="entry name" value="DNA UTILIZATION PROTEIN YHGH"/>
    <property type="match status" value="1"/>
</dbReference>
<dbReference type="PANTHER" id="PTHR47505:SF1">
    <property type="entry name" value="DNA UTILIZATION PROTEIN YHGH"/>
    <property type="match status" value="1"/>
</dbReference>
<dbReference type="Proteomes" id="UP000185663">
    <property type="component" value="Chromosome I"/>
</dbReference>
<evidence type="ECO:0000313" key="4">
    <source>
        <dbReference type="Proteomes" id="UP000185663"/>
    </source>
</evidence>
<dbReference type="AlphaFoldDB" id="A0A1H1QYJ7"/>
<evidence type="ECO:0000256" key="1">
    <source>
        <dbReference type="ARBA" id="ARBA00008007"/>
    </source>
</evidence>
<dbReference type="EMBL" id="LT629776">
    <property type="protein sequence ID" value="SDS28537.1"/>
    <property type="molecule type" value="Genomic_DNA"/>
</dbReference>
<dbReference type="Gene3D" id="3.40.50.2020">
    <property type="match status" value="1"/>
</dbReference>
<proteinExistence type="inferred from homology"/>
<dbReference type="InterPro" id="IPR000836">
    <property type="entry name" value="PRTase_dom"/>
</dbReference>
<reference evidence="3 4" key="1">
    <citation type="submission" date="2016-10" db="EMBL/GenBank/DDBJ databases">
        <authorList>
            <person name="de Groot N.N."/>
        </authorList>
    </citation>
    <scope>NUCLEOTIDE SEQUENCE [LARGE SCALE GENOMIC DNA]</scope>
    <source>
        <strain evidence="3 4">DSM 22126</strain>
    </source>
</reference>
<dbReference type="GO" id="GO:0016757">
    <property type="term" value="F:glycosyltransferase activity"/>
    <property type="evidence" value="ECO:0007669"/>
    <property type="project" value="UniProtKB-KW"/>
</dbReference>
<keyword evidence="3" id="KW-0808">Transferase</keyword>
<protein>
    <submittedName>
        <fullName evidence="3">Predicted amidophosphoribosyltransferases</fullName>
    </submittedName>
</protein>
<accession>A0A1H1QYJ7</accession>
<keyword evidence="3" id="KW-0328">Glycosyltransferase</keyword>
<dbReference type="OrthoDB" id="5242900at2"/>
<dbReference type="STRING" id="545619.SAMN04489860_1211"/>
<dbReference type="CDD" id="cd06223">
    <property type="entry name" value="PRTases_typeI"/>
    <property type="match status" value="1"/>
</dbReference>
<organism evidence="3 4">
    <name type="scientific">Paraoerskovia marina</name>
    <dbReference type="NCBI Taxonomy" id="545619"/>
    <lineage>
        <taxon>Bacteria</taxon>
        <taxon>Bacillati</taxon>
        <taxon>Actinomycetota</taxon>
        <taxon>Actinomycetes</taxon>
        <taxon>Micrococcales</taxon>
        <taxon>Cellulomonadaceae</taxon>
        <taxon>Paraoerskovia</taxon>
    </lineage>
</organism>
<keyword evidence="4" id="KW-1185">Reference proteome</keyword>
<evidence type="ECO:0000313" key="3">
    <source>
        <dbReference type="EMBL" id="SDS28537.1"/>
    </source>
</evidence>
<dbReference type="Pfam" id="PF00156">
    <property type="entry name" value="Pribosyltran"/>
    <property type="match status" value="1"/>
</dbReference>